<accession>A0A0A3I0H0</accession>
<sequence length="267" mass="30968">MILFTSDLDRTLIYSNTMMQTYPIAGDIIPVEHKEERIMSYMSQDSIELLKQFSKEHLFVPVTTRAVHEYERIHAIAQDIKPKYAVTTNGGNVLIDGRPDLEWNKIVQNRLAEQSQPKEDMIRAFAKIRHESWVVGEFYIDDLFFMFRVNRELVPRGELAEFQAELLPMGWSIFLHGRKLYVLPTCLNKALAVRYVQNFVEYDLHVAAGDSMMDYDMIVEADHGYSPMHGELYEKQPDDEKVIFLNGMGATSTEELLRNILELNVVK</sequence>
<dbReference type="InterPro" id="IPR006380">
    <property type="entry name" value="SPP-like_dom"/>
</dbReference>
<dbReference type="Pfam" id="PF05116">
    <property type="entry name" value="S6PP"/>
    <property type="match status" value="1"/>
</dbReference>
<keyword evidence="3" id="KW-1185">Reference proteome</keyword>
<evidence type="ECO:0000313" key="3">
    <source>
        <dbReference type="Proteomes" id="UP000030408"/>
    </source>
</evidence>
<evidence type="ECO:0000313" key="2">
    <source>
        <dbReference type="EMBL" id="KGR76138.1"/>
    </source>
</evidence>
<protein>
    <recommendedName>
        <fullName evidence="1">Sucrose phosphatase-like domain-containing protein</fullName>
    </recommendedName>
</protein>
<name>A0A0A3I0H0_9BACL</name>
<dbReference type="SUPFAM" id="SSF56784">
    <property type="entry name" value="HAD-like"/>
    <property type="match status" value="1"/>
</dbReference>
<proteinExistence type="predicted"/>
<dbReference type="Proteomes" id="UP000030408">
    <property type="component" value="Unassembled WGS sequence"/>
</dbReference>
<dbReference type="Gene3D" id="3.40.50.1000">
    <property type="entry name" value="HAD superfamily/HAD-like"/>
    <property type="match status" value="1"/>
</dbReference>
<dbReference type="GO" id="GO:0003824">
    <property type="term" value="F:catalytic activity"/>
    <property type="evidence" value="ECO:0007669"/>
    <property type="project" value="UniProtKB-ARBA"/>
</dbReference>
<dbReference type="RefSeq" id="WP_036199788.1">
    <property type="nucleotide sequence ID" value="NZ_AVCY01000009.1"/>
</dbReference>
<dbReference type="InterPro" id="IPR023214">
    <property type="entry name" value="HAD_sf"/>
</dbReference>
<dbReference type="eggNOG" id="COG0561">
    <property type="taxonomic scope" value="Bacteria"/>
</dbReference>
<organism evidence="2 3">
    <name type="scientific">Ureibacillus sinduriensis BLB-1 = JCM 15800</name>
    <dbReference type="NCBI Taxonomy" id="1384057"/>
    <lineage>
        <taxon>Bacteria</taxon>
        <taxon>Bacillati</taxon>
        <taxon>Bacillota</taxon>
        <taxon>Bacilli</taxon>
        <taxon>Bacillales</taxon>
        <taxon>Caryophanaceae</taxon>
        <taxon>Ureibacillus</taxon>
    </lineage>
</organism>
<reference evidence="2 3" key="1">
    <citation type="submission" date="2014-02" db="EMBL/GenBank/DDBJ databases">
        <title>Draft genome sequence of Lysinibacillus sinduriensis JCM 15800.</title>
        <authorList>
            <person name="Zhang F."/>
            <person name="Wang G."/>
            <person name="Zhang L."/>
        </authorList>
    </citation>
    <scope>NUCLEOTIDE SEQUENCE [LARGE SCALE GENOMIC DNA]</scope>
    <source>
        <strain evidence="2 3">JCM 15800</strain>
    </source>
</reference>
<gene>
    <name evidence="2" type="ORF">CD33_08155</name>
</gene>
<dbReference type="STRING" id="1384057.CD33_08155"/>
<comment type="caution">
    <text evidence="2">The sequence shown here is derived from an EMBL/GenBank/DDBJ whole genome shotgun (WGS) entry which is preliminary data.</text>
</comment>
<dbReference type="InterPro" id="IPR024197">
    <property type="entry name" value="TPP-like"/>
</dbReference>
<dbReference type="PIRSF" id="PIRSF030802">
    <property type="entry name" value="UCP030802"/>
    <property type="match status" value="1"/>
</dbReference>
<dbReference type="InterPro" id="IPR036412">
    <property type="entry name" value="HAD-like_sf"/>
</dbReference>
<evidence type="ECO:0000259" key="1">
    <source>
        <dbReference type="Pfam" id="PF05116"/>
    </source>
</evidence>
<feature type="domain" description="Sucrose phosphatase-like" evidence="1">
    <location>
        <begin position="3"/>
        <end position="223"/>
    </location>
</feature>
<dbReference type="OrthoDB" id="1666512at2"/>
<dbReference type="AlphaFoldDB" id="A0A0A3I0H0"/>
<dbReference type="EMBL" id="JPVO01000047">
    <property type="protein sequence ID" value="KGR76138.1"/>
    <property type="molecule type" value="Genomic_DNA"/>
</dbReference>